<name>A0ABU5DZB5_9PROT</name>
<accession>A0ABU5DZB5</accession>
<dbReference type="GO" id="GO:0004040">
    <property type="term" value="F:amidase activity"/>
    <property type="evidence" value="ECO:0007669"/>
    <property type="project" value="UniProtKB-EC"/>
</dbReference>
<dbReference type="Gene3D" id="3.90.1300.10">
    <property type="entry name" value="Amidase signature (AS) domain"/>
    <property type="match status" value="1"/>
</dbReference>
<dbReference type="RefSeq" id="WP_320501146.1">
    <property type="nucleotide sequence ID" value="NZ_JAXCLX010000002.1"/>
</dbReference>
<evidence type="ECO:0000256" key="1">
    <source>
        <dbReference type="ARBA" id="ARBA00009199"/>
    </source>
</evidence>
<dbReference type="InterPro" id="IPR000120">
    <property type="entry name" value="Amidase"/>
</dbReference>
<comment type="caution">
    <text evidence="3">The sequence shown here is derived from an EMBL/GenBank/DDBJ whole genome shotgun (WGS) entry which is preliminary data.</text>
</comment>
<keyword evidence="4" id="KW-1185">Reference proteome</keyword>
<dbReference type="Pfam" id="PF01425">
    <property type="entry name" value="Amidase"/>
    <property type="match status" value="1"/>
</dbReference>
<feature type="domain" description="Amidase" evidence="2">
    <location>
        <begin position="26"/>
        <end position="447"/>
    </location>
</feature>
<dbReference type="NCBIfam" id="NF004815">
    <property type="entry name" value="PRK06169.1"/>
    <property type="match status" value="1"/>
</dbReference>
<protein>
    <submittedName>
        <fullName evidence="3">Amidase</fullName>
        <ecNumber evidence="3">3.5.1.4</ecNumber>
    </submittedName>
</protein>
<evidence type="ECO:0000259" key="2">
    <source>
        <dbReference type="Pfam" id="PF01425"/>
    </source>
</evidence>
<evidence type="ECO:0000313" key="4">
    <source>
        <dbReference type="Proteomes" id="UP001271769"/>
    </source>
</evidence>
<evidence type="ECO:0000313" key="3">
    <source>
        <dbReference type="EMBL" id="MDY0872672.1"/>
    </source>
</evidence>
<dbReference type="Proteomes" id="UP001271769">
    <property type="component" value="Unassembled WGS sequence"/>
</dbReference>
<dbReference type="InterPro" id="IPR023631">
    <property type="entry name" value="Amidase_dom"/>
</dbReference>
<comment type="similarity">
    <text evidence="1">Belongs to the amidase family.</text>
</comment>
<dbReference type="InterPro" id="IPR036928">
    <property type="entry name" value="AS_sf"/>
</dbReference>
<dbReference type="EMBL" id="JAXCLX010000002">
    <property type="protein sequence ID" value="MDY0872672.1"/>
    <property type="molecule type" value="Genomic_DNA"/>
</dbReference>
<organism evidence="3 4">
    <name type="scientific">Dongia rigui</name>
    <dbReference type="NCBI Taxonomy" id="940149"/>
    <lineage>
        <taxon>Bacteria</taxon>
        <taxon>Pseudomonadati</taxon>
        <taxon>Pseudomonadota</taxon>
        <taxon>Alphaproteobacteria</taxon>
        <taxon>Rhodospirillales</taxon>
        <taxon>Dongiaceae</taxon>
        <taxon>Dongia</taxon>
    </lineage>
</organism>
<gene>
    <name evidence="3" type="ORF">SMD31_12085</name>
</gene>
<dbReference type="PANTHER" id="PTHR11895">
    <property type="entry name" value="TRANSAMIDASE"/>
    <property type="match status" value="1"/>
</dbReference>
<dbReference type="PANTHER" id="PTHR11895:SF7">
    <property type="entry name" value="GLUTAMYL-TRNA(GLN) AMIDOTRANSFERASE SUBUNIT A, MITOCHONDRIAL"/>
    <property type="match status" value="1"/>
</dbReference>
<sequence>MVDDIAYLSAVELVTLYRAGKLSPVEATEAALQAIDRHNPRFNAFCLVDRDGALAQARRSEERWQRNAPCGLIDGVPVSIKDLVLTKGMPTLRGSRLVDPAQAWDDDAPSAARLKEHGAVILGKTTTPEFGWKGVTDSPLTGITRNPWDAGKTPGGSSGGAAVAAAAGMGALHIGTDGGGSIRIPASFSGIVGFKATFGRVPAFPLSPFGSLANVGPMTRTVADAALMFSVISRPDPRDCYTLPVEPADYHETLNGNIAGWRIAYAPTLAGAKVDPEIAASVATAAKVFETLGAKVELVEHVLDSSLATFQTHWFGGAAFLVNQFPAEKQKLLDPGLAGVVEMGRRISLMDHLAAVKAREAMGTAMNRFHQRYDLLLTPTMPIPAFAAGHDFPPEGGDKQWSDWTPFTYPFNLTRQPAISVPCGLTAAGLPIGLQIVGPLYGDRAVLNAARAFEQGRPFHHPTL</sequence>
<keyword evidence="3" id="KW-0378">Hydrolase</keyword>
<reference evidence="3 4" key="1">
    <citation type="journal article" date="2013" name="Antonie Van Leeuwenhoek">
        <title>Dongia rigui sp. nov., isolated from freshwater of a large wetland in Korea.</title>
        <authorList>
            <person name="Baik K.S."/>
            <person name="Hwang Y.M."/>
            <person name="Choi J.S."/>
            <person name="Kwon J."/>
            <person name="Seong C.N."/>
        </authorList>
    </citation>
    <scope>NUCLEOTIDE SEQUENCE [LARGE SCALE GENOMIC DNA]</scope>
    <source>
        <strain evidence="3 4">04SU4-P</strain>
    </source>
</reference>
<dbReference type="EC" id="3.5.1.4" evidence="3"/>
<proteinExistence type="inferred from homology"/>
<dbReference type="SUPFAM" id="SSF75304">
    <property type="entry name" value="Amidase signature (AS) enzymes"/>
    <property type="match status" value="1"/>
</dbReference>